<dbReference type="FunFam" id="3.30.465.10:FF:000014">
    <property type="entry name" value="D-lactate dehydrogenase (Cytochrome), putative"/>
    <property type="match status" value="1"/>
</dbReference>
<dbReference type="SUPFAM" id="SSF55103">
    <property type="entry name" value="FAD-linked oxidases, C-terminal domain"/>
    <property type="match status" value="1"/>
</dbReference>
<dbReference type="FunFam" id="3.30.70.2740:FF:000001">
    <property type="entry name" value="D-lactate dehydrogenase mitochondrial"/>
    <property type="match status" value="1"/>
</dbReference>
<evidence type="ECO:0000256" key="6">
    <source>
        <dbReference type="ARBA" id="ARBA00038897"/>
    </source>
</evidence>
<dbReference type="Pfam" id="PF01565">
    <property type="entry name" value="FAD_binding_4"/>
    <property type="match status" value="1"/>
</dbReference>
<dbReference type="GO" id="GO:0008720">
    <property type="term" value="F:D-lactate dehydrogenase (NAD+) activity"/>
    <property type="evidence" value="ECO:0007669"/>
    <property type="project" value="TreeGrafter"/>
</dbReference>
<dbReference type="EMBL" id="MAVT02000875">
    <property type="protein sequence ID" value="POS73034.1"/>
    <property type="molecule type" value="Genomic_DNA"/>
</dbReference>
<dbReference type="EC" id="1.1.2.4" evidence="6"/>
<dbReference type="OrthoDB" id="7786253at2759"/>
<dbReference type="PROSITE" id="PS51387">
    <property type="entry name" value="FAD_PCMH"/>
    <property type="match status" value="1"/>
</dbReference>
<dbReference type="GO" id="GO:0071949">
    <property type="term" value="F:FAD binding"/>
    <property type="evidence" value="ECO:0007669"/>
    <property type="project" value="InterPro"/>
</dbReference>
<keyword evidence="4" id="KW-0274">FAD</keyword>
<dbReference type="Gene3D" id="1.10.45.10">
    <property type="entry name" value="Vanillyl-alcohol Oxidase, Chain A, domain 4"/>
    <property type="match status" value="1"/>
</dbReference>
<comment type="catalytic activity">
    <reaction evidence="7">
        <text>(R)-lactate + 2 Fe(III)-[cytochrome c] = 2 Fe(II)-[cytochrome c] + pyruvate + 2 H(+)</text>
        <dbReference type="Rhea" id="RHEA:13521"/>
        <dbReference type="Rhea" id="RHEA-COMP:10350"/>
        <dbReference type="Rhea" id="RHEA-COMP:14399"/>
        <dbReference type="ChEBI" id="CHEBI:15361"/>
        <dbReference type="ChEBI" id="CHEBI:15378"/>
        <dbReference type="ChEBI" id="CHEBI:16004"/>
        <dbReference type="ChEBI" id="CHEBI:29033"/>
        <dbReference type="ChEBI" id="CHEBI:29034"/>
        <dbReference type="EC" id="1.1.2.4"/>
    </reaction>
</comment>
<feature type="region of interest" description="Disordered" evidence="8">
    <location>
        <begin position="67"/>
        <end position="90"/>
    </location>
</feature>
<accession>A0A2P5HRZ0</accession>
<comment type="similarity">
    <text evidence="2">Belongs to the FAD-binding oxidoreductase/transferase type 4 family.</text>
</comment>
<dbReference type="PANTHER" id="PTHR11748:SF83">
    <property type="entry name" value="DEHYDROGENASE (CYTOCHROME), PUTATIVE (AFU_ORTHOLOGUE AFUA_1G17520)-RELATED"/>
    <property type="match status" value="1"/>
</dbReference>
<feature type="domain" description="FAD-binding PCMH-type" evidence="10">
    <location>
        <begin position="171"/>
        <end position="348"/>
    </location>
</feature>
<evidence type="ECO:0000256" key="9">
    <source>
        <dbReference type="SAM" id="Phobius"/>
    </source>
</evidence>
<evidence type="ECO:0000256" key="1">
    <source>
        <dbReference type="ARBA" id="ARBA00001974"/>
    </source>
</evidence>
<dbReference type="InterPro" id="IPR016171">
    <property type="entry name" value="Vanillyl_alc_oxidase_C-sub2"/>
</dbReference>
<comment type="caution">
    <text evidence="11">The sequence shown here is derived from an EMBL/GenBank/DDBJ whole genome shotgun (WGS) entry which is preliminary data.</text>
</comment>
<evidence type="ECO:0000313" key="11">
    <source>
        <dbReference type="EMBL" id="POS73034.1"/>
    </source>
</evidence>
<keyword evidence="9" id="KW-0812">Transmembrane</keyword>
<dbReference type="Gene3D" id="3.30.70.2740">
    <property type="match status" value="1"/>
</dbReference>
<dbReference type="SUPFAM" id="SSF56176">
    <property type="entry name" value="FAD-binding/transporter-associated domain-like"/>
    <property type="match status" value="1"/>
</dbReference>
<sequence>MPPKYRLAQAQQPLRIASIARPRSCPPLSFAFTHQTARQPGILLRQRWKSTKSNPRFAPIKEYKPHVVKPKVKEPPEPPEASGQPRVPNPRRGGLPIPYYLALPATFIAVAIVVIYFRGSGDDALSSPYATREEMLQAASEIAGLIGVDNVTYDEDVLEHHGHSEWSTSNSPARAVAVVYPRTTEDVVAIAKTCSARCVPMVPYGAGSSVEGSFSQPYSGICIDFAHMDQVVAFRPDDMDVTVQPGVNWMDLNTKIAESGLFFPMDPSPTATFGGMVSTNCSGTNAMRYGTMKDWVVNLTVVLPDGSVVKTRRRPRKTSAGYNLTSLFIGAEGTLGIVTEITLKLAPIPADTSVAVVAFPTITEAARAATSLIRSGIPLAALEVMDDVQMQILNEQGSETVRKRKWEEKPTLFIKYSGTTDGIKSDVKRSTEIIKSVAGTVPFHFAKTKQDEHDLWSARKEALFTMVSNRPEGTEVWSTDVAVPLSRLAEIIEISKKECGSLGIFASVIGHIGDGNFHVAMMYDPKDENMVKRVSHVVHDMMSRALEMEGTVSGEHAIGIGKKQCLLDELGDGTVGLMQTLKRSVDPMWIMNPGKVFDMPKDRMKG</sequence>
<dbReference type="GO" id="GO:0004458">
    <property type="term" value="F:D-lactate dehydrogenase (cytochrome) activity"/>
    <property type="evidence" value="ECO:0007669"/>
    <property type="project" value="UniProtKB-EC"/>
</dbReference>
<evidence type="ECO:0000256" key="3">
    <source>
        <dbReference type="ARBA" id="ARBA00022630"/>
    </source>
</evidence>
<feature type="compositionally biased region" description="Basic and acidic residues" evidence="8">
    <location>
        <begin position="67"/>
        <end position="76"/>
    </location>
</feature>
<keyword evidence="5" id="KW-0560">Oxidoreductase</keyword>
<dbReference type="FunFam" id="1.10.45.10:FF:000001">
    <property type="entry name" value="D-lactate dehydrogenase mitochondrial"/>
    <property type="match status" value="1"/>
</dbReference>
<dbReference type="InParanoid" id="A0A2P5HRZ0"/>
<dbReference type="PANTHER" id="PTHR11748">
    <property type="entry name" value="D-LACTATE DEHYDROGENASE"/>
    <property type="match status" value="1"/>
</dbReference>
<proteinExistence type="inferred from homology"/>
<evidence type="ECO:0000259" key="10">
    <source>
        <dbReference type="PROSITE" id="PS51387"/>
    </source>
</evidence>
<gene>
    <name evidence="11" type="ORF">DHEL01_v208575</name>
</gene>
<dbReference type="Proteomes" id="UP000094444">
    <property type="component" value="Unassembled WGS sequence"/>
</dbReference>
<evidence type="ECO:0000256" key="4">
    <source>
        <dbReference type="ARBA" id="ARBA00022827"/>
    </source>
</evidence>
<dbReference type="STRING" id="158607.A0A2P5HRZ0"/>
<dbReference type="InterPro" id="IPR006094">
    <property type="entry name" value="Oxid_FAD_bind_N"/>
</dbReference>
<evidence type="ECO:0000313" key="12">
    <source>
        <dbReference type="Proteomes" id="UP000094444"/>
    </source>
</evidence>
<dbReference type="InterPro" id="IPR016164">
    <property type="entry name" value="FAD-linked_Oxase-like_C"/>
</dbReference>
<organism evidence="11 12">
    <name type="scientific">Diaporthe helianthi</name>
    <dbReference type="NCBI Taxonomy" id="158607"/>
    <lineage>
        <taxon>Eukaryota</taxon>
        <taxon>Fungi</taxon>
        <taxon>Dikarya</taxon>
        <taxon>Ascomycota</taxon>
        <taxon>Pezizomycotina</taxon>
        <taxon>Sordariomycetes</taxon>
        <taxon>Sordariomycetidae</taxon>
        <taxon>Diaporthales</taxon>
        <taxon>Diaporthaceae</taxon>
        <taxon>Diaporthe</taxon>
    </lineage>
</organism>
<keyword evidence="9" id="KW-0472">Membrane</keyword>
<dbReference type="Gene3D" id="3.30.465.10">
    <property type="match status" value="1"/>
</dbReference>
<dbReference type="InterPro" id="IPR016169">
    <property type="entry name" value="FAD-bd_PCMH_sub2"/>
</dbReference>
<feature type="transmembrane region" description="Helical" evidence="9">
    <location>
        <begin position="99"/>
        <end position="117"/>
    </location>
</feature>
<keyword evidence="12" id="KW-1185">Reference proteome</keyword>
<evidence type="ECO:0000256" key="2">
    <source>
        <dbReference type="ARBA" id="ARBA00008000"/>
    </source>
</evidence>
<dbReference type="InterPro" id="IPR036318">
    <property type="entry name" value="FAD-bd_PCMH-like_sf"/>
</dbReference>
<dbReference type="AlphaFoldDB" id="A0A2P5HRZ0"/>
<reference evidence="11" key="1">
    <citation type="submission" date="2017-09" db="EMBL/GenBank/DDBJ databases">
        <title>Polyketide synthases of a Diaporthe helianthi virulent isolate.</title>
        <authorList>
            <person name="Baroncelli R."/>
        </authorList>
    </citation>
    <scope>NUCLEOTIDE SEQUENCE [LARGE SCALE GENOMIC DNA]</scope>
    <source>
        <strain evidence="11">7/96</strain>
    </source>
</reference>
<name>A0A2P5HRZ0_DIAHE</name>
<dbReference type="InterPro" id="IPR004113">
    <property type="entry name" value="FAD-bd_oxidored_4_C"/>
</dbReference>
<keyword evidence="3" id="KW-0285">Flavoprotein</keyword>
<dbReference type="Pfam" id="PF02913">
    <property type="entry name" value="FAD-oxidase_C"/>
    <property type="match status" value="1"/>
</dbReference>
<dbReference type="GO" id="GO:0005739">
    <property type="term" value="C:mitochondrion"/>
    <property type="evidence" value="ECO:0007669"/>
    <property type="project" value="TreeGrafter"/>
</dbReference>
<comment type="cofactor">
    <cofactor evidence="1">
        <name>FAD</name>
        <dbReference type="ChEBI" id="CHEBI:57692"/>
    </cofactor>
</comment>
<dbReference type="InterPro" id="IPR016166">
    <property type="entry name" value="FAD-bd_PCMH"/>
</dbReference>
<protein>
    <recommendedName>
        <fullName evidence="6">D-lactate dehydrogenase (cytochrome)</fullName>
        <ecNumber evidence="6">1.1.2.4</ecNumber>
    </recommendedName>
</protein>
<dbReference type="GO" id="GO:1903457">
    <property type="term" value="P:lactate catabolic process"/>
    <property type="evidence" value="ECO:0007669"/>
    <property type="project" value="TreeGrafter"/>
</dbReference>
<evidence type="ECO:0000256" key="5">
    <source>
        <dbReference type="ARBA" id="ARBA00023002"/>
    </source>
</evidence>
<keyword evidence="9" id="KW-1133">Transmembrane helix</keyword>
<evidence type="ECO:0000256" key="8">
    <source>
        <dbReference type="SAM" id="MobiDB-lite"/>
    </source>
</evidence>
<evidence type="ECO:0000256" key="7">
    <source>
        <dbReference type="ARBA" id="ARBA00051436"/>
    </source>
</evidence>